<accession>A0A835IML8</accession>
<protein>
    <recommendedName>
        <fullName evidence="7">RRM domain-containing protein</fullName>
    </recommendedName>
</protein>
<dbReference type="SMART" id="SM00360">
    <property type="entry name" value="RRM"/>
    <property type="match status" value="4"/>
</dbReference>
<dbReference type="InterPro" id="IPR000504">
    <property type="entry name" value="RRM_dom"/>
</dbReference>
<dbReference type="Proteomes" id="UP000631114">
    <property type="component" value="Unassembled WGS sequence"/>
</dbReference>
<dbReference type="AlphaFoldDB" id="A0A835IML8"/>
<organism evidence="8 9">
    <name type="scientific">Coptis chinensis</name>
    <dbReference type="NCBI Taxonomy" id="261450"/>
    <lineage>
        <taxon>Eukaryota</taxon>
        <taxon>Viridiplantae</taxon>
        <taxon>Streptophyta</taxon>
        <taxon>Embryophyta</taxon>
        <taxon>Tracheophyta</taxon>
        <taxon>Spermatophyta</taxon>
        <taxon>Magnoliopsida</taxon>
        <taxon>Ranunculales</taxon>
        <taxon>Ranunculaceae</taxon>
        <taxon>Coptidoideae</taxon>
        <taxon>Coptis</taxon>
    </lineage>
</organism>
<dbReference type="PROSITE" id="PS50102">
    <property type="entry name" value="RRM"/>
    <property type="match status" value="4"/>
</dbReference>
<comment type="subcellular location">
    <subcellularLocation>
        <location evidence="1">Nucleus</location>
    </subcellularLocation>
</comment>
<feature type="region of interest" description="Disordered" evidence="6">
    <location>
        <begin position="99"/>
        <end position="134"/>
    </location>
</feature>
<evidence type="ECO:0000256" key="2">
    <source>
        <dbReference type="ARBA" id="ARBA00022737"/>
    </source>
</evidence>
<dbReference type="InterPro" id="IPR035979">
    <property type="entry name" value="RBD_domain_sf"/>
</dbReference>
<feature type="domain" description="RRM" evidence="7">
    <location>
        <begin position="66"/>
        <end position="102"/>
    </location>
</feature>
<evidence type="ECO:0000256" key="3">
    <source>
        <dbReference type="ARBA" id="ARBA00022884"/>
    </source>
</evidence>
<evidence type="ECO:0000256" key="1">
    <source>
        <dbReference type="ARBA" id="ARBA00004123"/>
    </source>
</evidence>
<feature type="domain" description="RRM" evidence="7">
    <location>
        <begin position="262"/>
        <end position="340"/>
    </location>
</feature>
<dbReference type="PANTHER" id="PTHR48039:SF5">
    <property type="entry name" value="RNA-BINDING PROTEIN 28"/>
    <property type="match status" value="1"/>
</dbReference>
<feature type="compositionally biased region" description="Acidic residues" evidence="6">
    <location>
        <begin position="366"/>
        <end position="376"/>
    </location>
</feature>
<evidence type="ECO:0000256" key="5">
    <source>
        <dbReference type="PROSITE-ProRule" id="PRU00176"/>
    </source>
</evidence>
<dbReference type="InterPro" id="IPR051945">
    <property type="entry name" value="RRM_MRD1_RNA_proc_ribogen"/>
</dbReference>
<evidence type="ECO:0000313" key="8">
    <source>
        <dbReference type="EMBL" id="KAF9619353.1"/>
    </source>
</evidence>
<comment type="caution">
    <text evidence="8">The sequence shown here is derived from an EMBL/GenBank/DDBJ whole genome shotgun (WGS) entry which is preliminary data.</text>
</comment>
<keyword evidence="4" id="KW-0539">Nucleus</keyword>
<dbReference type="PANTHER" id="PTHR48039">
    <property type="entry name" value="RNA-BINDING MOTIF PROTEIN 14B"/>
    <property type="match status" value="1"/>
</dbReference>
<feature type="domain" description="RRM" evidence="7">
    <location>
        <begin position="426"/>
        <end position="509"/>
    </location>
</feature>
<dbReference type="GO" id="GO:0003729">
    <property type="term" value="F:mRNA binding"/>
    <property type="evidence" value="ECO:0007669"/>
    <property type="project" value="TreeGrafter"/>
</dbReference>
<dbReference type="FunFam" id="3.30.70.330:FF:000182">
    <property type="entry name" value="RNA-binding motif protein 28"/>
    <property type="match status" value="1"/>
</dbReference>
<feature type="compositionally biased region" description="Basic and acidic residues" evidence="6">
    <location>
        <begin position="771"/>
        <end position="785"/>
    </location>
</feature>
<dbReference type="Gene3D" id="3.30.70.330">
    <property type="match status" value="4"/>
</dbReference>
<name>A0A835IML8_9MAGN</name>
<dbReference type="OrthoDB" id="439808at2759"/>
<feature type="region of interest" description="Disordered" evidence="6">
    <location>
        <begin position="834"/>
        <end position="862"/>
    </location>
</feature>
<dbReference type="GO" id="GO:0005634">
    <property type="term" value="C:nucleus"/>
    <property type="evidence" value="ECO:0007669"/>
    <property type="project" value="UniProtKB-SubCell"/>
</dbReference>
<keyword evidence="9" id="KW-1185">Reference proteome</keyword>
<keyword evidence="3 5" id="KW-0694">RNA-binding</keyword>
<feature type="domain" description="RRM" evidence="7">
    <location>
        <begin position="580"/>
        <end position="696"/>
    </location>
</feature>
<feature type="compositionally biased region" description="Basic and acidic residues" evidence="6">
    <location>
        <begin position="746"/>
        <end position="763"/>
    </location>
</feature>
<feature type="compositionally biased region" description="Polar residues" evidence="6">
    <location>
        <begin position="787"/>
        <end position="796"/>
    </location>
</feature>
<feature type="compositionally biased region" description="Basic and acidic residues" evidence="6">
    <location>
        <begin position="403"/>
        <end position="418"/>
    </location>
</feature>
<dbReference type="InterPro" id="IPR012677">
    <property type="entry name" value="Nucleotide-bd_a/b_plait_sf"/>
</dbReference>
<dbReference type="Pfam" id="PF00076">
    <property type="entry name" value="RRM_1"/>
    <property type="match status" value="3"/>
</dbReference>
<evidence type="ECO:0000256" key="4">
    <source>
        <dbReference type="ARBA" id="ARBA00023242"/>
    </source>
</evidence>
<dbReference type="CDD" id="cd12414">
    <property type="entry name" value="RRM2_RBM28_like"/>
    <property type="match status" value="1"/>
</dbReference>
<evidence type="ECO:0000256" key="6">
    <source>
        <dbReference type="SAM" id="MobiDB-lite"/>
    </source>
</evidence>
<evidence type="ECO:0000259" key="7">
    <source>
        <dbReference type="PROSITE" id="PS50102"/>
    </source>
</evidence>
<reference evidence="8 9" key="1">
    <citation type="submission" date="2020-10" db="EMBL/GenBank/DDBJ databases">
        <title>The Coptis chinensis genome and diversification of protoberbering-type alkaloids.</title>
        <authorList>
            <person name="Wang B."/>
            <person name="Shu S."/>
            <person name="Song C."/>
            <person name="Liu Y."/>
        </authorList>
    </citation>
    <scope>NUCLEOTIDE SEQUENCE [LARGE SCALE GENOMIC DNA]</scope>
    <source>
        <strain evidence="8">HL-2020</strain>
        <tissue evidence="8">Leaf</tissue>
    </source>
</reference>
<feature type="region of interest" description="Disordered" evidence="6">
    <location>
        <begin position="363"/>
        <end position="418"/>
    </location>
</feature>
<dbReference type="EMBL" id="JADFTS010000002">
    <property type="protein sequence ID" value="KAF9619353.1"/>
    <property type="molecule type" value="Genomic_DNA"/>
</dbReference>
<proteinExistence type="predicted"/>
<evidence type="ECO:0000313" key="9">
    <source>
        <dbReference type="Proteomes" id="UP000631114"/>
    </source>
</evidence>
<sequence length="862" mass="95608">MDRKKKKKKWGLEKRVNKNKRESHTHLPQSLCQTYLIPTPTLSLQKHLAMWAPFAAVSWSLKRVGGFGFVQFAAAEDADRAVELKNGALISGRKIRVKHAMHRPPNEQRKAKSNQDSIKTKENKEVVSSSNVVPESGQSKVIRKTKALPIELTDKEDCSDKQNLTCGALSDFSTLDHGMAWIPFLISSPGLVQRVLICSGPGYKVMHVGLAQDGCRMEALAVLYESVRAARASVGVLHQQKVKGGLVWARQLGGEGSKTQKWKLIVRNLPFKATVNEIRVLFSSAGFVWDVFIPNNLETGLSKGFGFVKFTCKKDAETAIQKVNGQTFGRRPIAVDWAVPKKLFTAGADTVDVTKGIECDAGSDTCSDDMEDDSADEVPPCLGEDSLLHQNDESVSTLSVQPKPEKSRKNESTIIEQNKDENDLQTTVFVSNLPFDIEREEVKQQFSVFGEVQSFIPVLHQVTKRPRGTGFLKFSVASVADAAVSAANATSGLGIFLKGRQLTVLKALDKTSAHNKEVERPKVLILTTETYTSFYFPEGVIVEGSSAAEGVSASDMMKRQMLEKKSTTKLQSPNFHVSRTRLMIHNLPKSMKSMTEKELKKLCIDAVLSRASKQNPVIRQIKFLDNSKKGKVPSKNYSRRVAFVEFTEHQHALVALRVLNNNPETFGPEHHPIVEFALDNVQTLKVRKFKLQAQQDNHTSAEDEHQNTTPEISDTRPNYKDKNKKRKTKSKGHDVSSETLVSSQGDKGEGKFPKGATEKDLSVNRKLKGNPSKETKGKFASKDKTVGLTQNSNSNGEGAETNVGKSVTGANVGDGTLELRSKQNMRAVFKKRKLDDVVDSKQWDKKSEEKEDEICFRERSSG</sequence>
<dbReference type="SUPFAM" id="SSF54928">
    <property type="entry name" value="RNA-binding domain, RBD"/>
    <property type="match status" value="3"/>
</dbReference>
<gene>
    <name evidence="8" type="ORF">IFM89_006540</name>
</gene>
<dbReference type="CDD" id="cd12416">
    <property type="entry name" value="RRM4_RBM28_like"/>
    <property type="match status" value="1"/>
</dbReference>
<keyword evidence="2" id="KW-0677">Repeat</keyword>
<feature type="region of interest" description="Disordered" evidence="6">
    <location>
        <begin position="692"/>
        <end position="821"/>
    </location>
</feature>